<proteinExistence type="predicted"/>
<protein>
    <submittedName>
        <fullName evidence="1">Uncharacterized protein</fullName>
    </submittedName>
</protein>
<sequence length="78" mass="8988">MATKKTDDKEKVREARKKTRLADEAKAFAELVAKVKKDHSKEELLARVSKQPDNYEIAEFMAARKALDEMKVPYSKSF</sequence>
<dbReference type="AlphaFoldDB" id="A0A0F9KKS8"/>
<accession>A0A0F9KKS8</accession>
<reference evidence="1" key="1">
    <citation type="journal article" date="2015" name="Nature">
        <title>Complex archaea that bridge the gap between prokaryotes and eukaryotes.</title>
        <authorList>
            <person name="Spang A."/>
            <person name="Saw J.H."/>
            <person name="Jorgensen S.L."/>
            <person name="Zaremba-Niedzwiedzka K."/>
            <person name="Martijn J."/>
            <person name="Lind A.E."/>
            <person name="van Eijk R."/>
            <person name="Schleper C."/>
            <person name="Guy L."/>
            <person name="Ettema T.J."/>
        </authorList>
    </citation>
    <scope>NUCLEOTIDE SEQUENCE</scope>
</reference>
<name>A0A0F9KKS8_9ZZZZ</name>
<comment type="caution">
    <text evidence="1">The sequence shown here is derived from an EMBL/GenBank/DDBJ whole genome shotgun (WGS) entry which is preliminary data.</text>
</comment>
<evidence type="ECO:0000313" key="1">
    <source>
        <dbReference type="EMBL" id="KKM82739.1"/>
    </source>
</evidence>
<dbReference type="EMBL" id="LAZR01007815">
    <property type="protein sequence ID" value="KKM82739.1"/>
    <property type="molecule type" value="Genomic_DNA"/>
</dbReference>
<organism evidence="1">
    <name type="scientific">marine sediment metagenome</name>
    <dbReference type="NCBI Taxonomy" id="412755"/>
    <lineage>
        <taxon>unclassified sequences</taxon>
        <taxon>metagenomes</taxon>
        <taxon>ecological metagenomes</taxon>
    </lineage>
</organism>
<gene>
    <name evidence="1" type="ORF">LCGC14_1316520</name>
</gene>